<organism evidence="12 13">
    <name type="scientific">Aplosporella prunicola CBS 121167</name>
    <dbReference type="NCBI Taxonomy" id="1176127"/>
    <lineage>
        <taxon>Eukaryota</taxon>
        <taxon>Fungi</taxon>
        <taxon>Dikarya</taxon>
        <taxon>Ascomycota</taxon>
        <taxon>Pezizomycotina</taxon>
        <taxon>Dothideomycetes</taxon>
        <taxon>Dothideomycetes incertae sedis</taxon>
        <taxon>Botryosphaeriales</taxon>
        <taxon>Aplosporellaceae</taxon>
        <taxon>Aplosporella</taxon>
    </lineage>
</organism>
<dbReference type="InterPro" id="IPR016035">
    <property type="entry name" value="Acyl_Trfase/lysoPLipase"/>
</dbReference>
<dbReference type="SUPFAM" id="SSF51735">
    <property type="entry name" value="NAD(P)-binding Rossmann-fold domains"/>
    <property type="match status" value="1"/>
</dbReference>
<dbReference type="EMBL" id="ML995500">
    <property type="protein sequence ID" value="KAF2137744.1"/>
    <property type="molecule type" value="Genomic_DNA"/>
</dbReference>
<dbReference type="PROSITE" id="PS00012">
    <property type="entry name" value="PHOSPHOPANTETHEINE"/>
    <property type="match status" value="1"/>
</dbReference>
<dbReference type="SUPFAM" id="SSF50129">
    <property type="entry name" value="GroES-like"/>
    <property type="match status" value="1"/>
</dbReference>
<evidence type="ECO:0000256" key="2">
    <source>
        <dbReference type="ARBA" id="ARBA00022553"/>
    </source>
</evidence>
<dbReference type="InterPro" id="IPR049900">
    <property type="entry name" value="PKS_mFAS_DH"/>
</dbReference>
<dbReference type="InterPro" id="IPR001227">
    <property type="entry name" value="Ac_transferase_dom_sf"/>
</dbReference>
<dbReference type="PROSITE" id="PS50075">
    <property type="entry name" value="CARRIER"/>
    <property type="match status" value="1"/>
</dbReference>
<keyword evidence="4" id="KW-0521">NADP</keyword>
<dbReference type="Pfam" id="PF00109">
    <property type="entry name" value="ketoacyl-synt"/>
    <property type="match status" value="1"/>
</dbReference>
<dbReference type="InterPro" id="IPR006162">
    <property type="entry name" value="Ppantetheine_attach_site"/>
</dbReference>
<dbReference type="InterPro" id="IPR018201">
    <property type="entry name" value="Ketoacyl_synth_AS"/>
</dbReference>
<dbReference type="PROSITE" id="PS00606">
    <property type="entry name" value="KS3_1"/>
    <property type="match status" value="1"/>
</dbReference>
<dbReference type="InterPro" id="IPR049551">
    <property type="entry name" value="PKS_DH_C"/>
</dbReference>
<dbReference type="GO" id="GO:0006633">
    <property type="term" value="P:fatty acid biosynthetic process"/>
    <property type="evidence" value="ECO:0007669"/>
    <property type="project" value="InterPro"/>
</dbReference>
<sequence>MPQLEEDGGLEAIAIVGMACRLPGSIDSASSLWEALKQKRAVQTARVPESRFNIDAYLHASLERPGSFNVPGGYFLDGRADAFDPSFFNMTPVEAMWLDPQQRKMLEVSYESLESAGLPLDAVAGSNTAVFVGSFTSDYQQMSTRDPDFRHNYAATGVDPGLISARVANTFNLNGPAFTINTACSSAIYAIHNACHALRARDCAAAIAGGVNLVLTVDQHMNTAKLGILSPTSTCHTFDASADGYGRAEGAGALYLKRLSDAIRDRDPIRAVIRSSAVNTNGKVPGMGITHPSGKGQERVVRAAYARAGLDPLRTAYVECHGTGTPVGDPIESRAVARAMNDNRPSDCPLVIGAIKANIGHSEAASGIFAVMKAALMTEAGVVPGVSGLKNLNPAIREEEWNIRVARDTVSWPEGFSARRAGVSSFGYGGTNGHVVVEGVNSLHPLYRHGHRRSEASYDYSGADVSRPFLVGFSAHDRPTLERNIAAHAAVAPDFYLPDLAYTLLARRSRFSSRAFTIASEKHGAADFDLSAFTFGSAPRTPPSLAFIFTGQGAQWQGLGADAMETFPRFRATIRTLDRVLQRLDDTRPEWALEDALSKDGDAININDAEIAQPICTAVQIAIVDLFAQWGITPTATVGHSSGELAATYAAGLISAPEAIIAAYLRGFAVKRHAPPGSMLAVGLGAKEALLRLSSFNHLLSVACQNSPVSTTLSGTSEAVAEAKKQLEAEKIFARELPTGKAYHSSQMDNVAVAYDALLAQSVGSLDKASLDWRRPRATWFSSVTGKEFRGDHVPATYWSENLRSRVLFDEAVTSLGKTPGLESIGIVVEVGPHTALSGPFKQICQENKFEHFTYVASLVRNKDSAVQLLKTAGALFIQNYPIDVDEVNALDGTIGSTQKTRQPMVLVDLPPYQWNYERTFWTEPRLSHEQRNLTHPRHDLLGSKLVGLSDRSLAWRNILRHKDLAWLKDHRLGKEAVFPAAGHLSMVCEALRQVCENKSIEVEGVTFRDVAIKVALVVPETDDGVEIQLRLDNVDDTWFNFAVESYGDGEWKLHCQGSIAANYQAQKPIEQHSHPVDTNKLSQRIPGKRWYDAFNRVGFEYGPSFQPLGSIRTNTKYHAAAAEVRVATECGLISGESRYLLHPSTIDGCLQLIIISINAGLHKDMPHGVVPIGIDELSVWPPSEQSRGTVGQAVAWTDELDGRYFNTHTKLSTEDGQVVLDVKSLRCVSYEAAVPQSSKASRPREPYMETVWKPDIANLTTDQAIRAFPTIRSEEDSIAAVVELIQHKKQIQRALFIGQVDSKTLTAVLAKLTAATEVILAGTSNDLLDSIIEKQDLSANVSAFSTEGGLFDWTETSVEAADLVIVGKGWVEALTAEHLLQGLEAVLTEKGRVIFSAPNSASESLERLLPSHGYVDSKLHFRLPDVSVIASVHEGSHSNGHAPLQRKVTIVTHSNEPESHSVLLSAFLREHGDVVQHTDISKISTVQPGAGERFIIHDTSGNMIPSLNESTFDALKKILTSGVPTIWVTSGVNEGTNISGGMSQGLLRAIRSEQASAKLLLLDTDATETSELVGEAILGKLGEIQTKHSGADTEFWLHAGILHVVRLLPNQPLNATFSSTSSLPEKRVLSNKDALHATFADGGLVFQHLRHGALGQYGVRLQVGYASFEKPDLQAHTSGPRIVSGLVTAVGSSLSSDFVGKKAVAFAPDAFATSITVPVSLCGFYPDSLNDAELVATLPSLTSAFNAVVNIAKVKAGERLLLLPARPSFVAAVASLEKRLGFHLTAVVAQNESEKENYIAAGITATRVLLSSDVSSILALFEPKSHGGGAPDAIISHDFSTLAKETWRFVPSGTRFVLNDVRVEENPDSLPFLRGASFLSTGLKIIYRSQLRILGSILSQSIDFLVDNTQALRKPALLEVGGLSNTEEVSFGDGYLVIKYTYGQDLIKVQPTAEKVNFSSEVAYLLVGCLGGLGRSLTTFMMERGARHFAFLSRSGADKPEAASLVESLKKAGAQIQVFRGDVSNEVDVASAVSTITTSRPIRGVVHAAMVLRDGMFDGMTFDQFTAAIVPKVKGAQSLHKVFKDTALDFFVMTSSISATMGNPGQANYCVANSYLDSLAWHRNSHLGLPATSLVLPMVLDVGVVAENEGIEEALSRKAMYGIDESEMLRGFEMAMLQRARNGPTTLGNSQIVLGLEPAYLAAAIESADSSDDVYWLNDARFQILRAGVEEIRKDPESGSSGSGDFTAILKAAQAEGLDSVLAAIAGNVTQKLSSMLLIPATDIEFDGSSVAAYGLDSMIGAELRNWLFKQFGLEITFQYLLAPKMTVKALAIAIAEHLSVIE</sequence>
<dbReference type="SMART" id="SM00822">
    <property type="entry name" value="PKS_KR"/>
    <property type="match status" value="1"/>
</dbReference>
<dbReference type="InterPro" id="IPR050091">
    <property type="entry name" value="PKS_NRPS_Biosynth_Enz"/>
</dbReference>
<dbReference type="Gene3D" id="3.10.129.110">
    <property type="entry name" value="Polyketide synthase dehydratase"/>
    <property type="match status" value="1"/>
</dbReference>
<dbReference type="Gene3D" id="3.40.47.10">
    <property type="match status" value="1"/>
</dbReference>
<dbReference type="InterPro" id="IPR014031">
    <property type="entry name" value="Ketoacyl_synth_C"/>
</dbReference>
<dbReference type="Proteomes" id="UP000799438">
    <property type="component" value="Unassembled WGS sequence"/>
</dbReference>
<dbReference type="InterPro" id="IPR016036">
    <property type="entry name" value="Malonyl_transacylase_ACP-bd"/>
</dbReference>
<dbReference type="Gene3D" id="3.40.366.10">
    <property type="entry name" value="Malonyl-Coenzyme A Acyl Carrier Protein, domain 2"/>
    <property type="match status" value="1"/>
</dbReference>
<dbReference type="GO" id="GO:0016491">
    <property type="term" value="F:oxidoreductase activity"/>
    <property type="evidence" value="ECO:0007669"/>
    <property type="project" value="UniProtKB-KW"/>
</dbReference>
<dbReference type="InterPro" id="IPR020807">
    <property type="entry name" value="PKS_DH"/>
</dbReference>
<dbReference type="SUPFAM" id="SSF55048">
    <property type="entry name" value="Probable ACP-binding domain of malonyl-CoA ACP transacylase"/>
    <property type="match status" value="1"/>
</dbReference>
<name>A0A6A6B3F4_9PEZI</name>
<accession>A0A6A6B3F4</accession>
<dbReference type="CDD" id="cd00833">
    <property type="entry name" value="PKS"/>
    <property type="match status" value="1"/>
</dbReference>
<feature type="active site" description="Proton acceptor; for dehydratase activity" evidence="8">
    <location>
        <position position="971"/>
    </location>
</feature>
<dbReference type="PANTHER" id="PTHR43775">
    <property type="entry name" value="FATTY ACID SYNTHASE"/>
    <property type="match status" value="1"/>
</dbReference>
<dbReference type="GO" id="GO:0044550">
    <property type="term" value="P:secondary metabolite biosynthetic process"/>
    <property type="evidence" value="ECO:0007669"/>
    <property type="project" value="UniProtKB-ARBA"/>
</dbReference>
<dbReference type="Gene3D" id="1.10.1200.10">
    <property type="entry name" value="ACP-like"/>
    <property type="match status" value="1"/>
</dbReference>
<dbReference type="Pfam" id="PF16197">
    <property type="entry name" value="KAsynt_C_assoc"/>
    <property type="match status" value="1"/>
</dbReference>
<dbReference type="Pfam" id="PF14765">
    <property type="entry name" value="PS-DH"/>
    <property type="match status" value="1"/>
</dbReference>
<dbReference type="InterPro" id="IPR014043">
    <property type="entry name" value="Acyl_transferase_dom"/>
</dbReference>
<dbReference type="InterPro" id="IPR016039">
    <property type="entry name" value="Thiolase-like"/>
</dbReference>
<dbReference type="GO" id="GO:0004315">
    <property type="term" value="F:3-oxoacyl-[acyl-carrier-protein] synthase activity"/>
    <property type="evidence" value="ECO:0007669"/>
    <property type="project" value="InterPro"/>
</dbReference>
<evidence type="ECO:0000259" key="9">
    <source>
        <dbReference type="PROSITE" id="PS50075"/>
    </source>
</evidence>
<dbReference type="SMART" id="SM00825">
    <property type="entry name" value="PKS_KS"/>
    <property type="match status" value="1"/>
</dbReference>
<dbReference type="Pfam" id="PF00698">
    <property type="entry name" value="Acyl_transf_1"/>
    <property type="match status" value="1"/>
</dbReference>
<dbReference type="PANTHER" id="PTHR43775:SF50">
    <property type="entry name" value="HIGHLY REDUCING POLYKETIDE SYNTHASE SRDA"/>
    <property type="match status" value="1"/>
</dbReference>
<dbReference type="GO" id="GO:0004312">
    <property type="term" value="F:fatty acid synthase activity"/>
    <property type="evidence" value="ECO:0007669"/>
    <property type="project" value="TreeGrafter"/>
</dbReference>
<keyword evidence="3" id="KW-0808">Transferase</keyword>
<feature type="region of interest" description="C-terminal hotdog fold" evidence="8">
    <location>
        <begin position="1083"/>
        <end position="1237"/>
    </location>
</feature>
<dbReference type="PROSITE" id="PS52004">
    <property type="entry name" value="KS3_2"/>
    <property type="match status" value="1"/>
</dbReference>
<dbReference type="Pfam" id="PF02801">
    <property type="entry name" value="Ketoacyl-synt_C"/>
    <property type="match status" value="1"/>
</dbReference>
<dbReference type="Pfam" id="PF21089">
    <property type="entry name" value="PKS_DH_N"/>
    <property type="match status" value="1"/>
</dbReference>
<gene>
    <name evidence="12" type="ORF">K452DRAFT_321598</name>
</gene>
<feature type="active site" description="Proton donor; for dehydratase activity" evidence="8">
    <location>
        <position position="1148"/>
    </location>
</feature>
<keyword evidence="5" id="KW-0560">Oxidoreductase</keyword>
<reference evidence="12" key="1">
    <citation type="journal article" date="2020" name="Stud. Mycol.">
        <title>101 Dothideomycetes genomes: a test case for predicting lifestyles and emergence of pathogens.</title>
        <authorList>
            <person name="Haridas S."/>
            <person name="Albert R."/>
            <person name="Binder M."/>
            <person name="Bloem J."/>
            <person name="Labutti K."/>
            <person name="Salamov A."/>
            <person name="Andreopoulos B."/>
            <person name="Baker S."/>
            <person name="Barry K."/>
            <person name="Bills G."/>
            <person name="Bluhm B."/>
            <person name="Cannon C."/>
            <person name="Castanera R."/>
            <person name="Culley D."/>
            <person name="Daum C."/>
            <person name="Ezra D."/>
            <person name="Gonzalez J."/>
            <person name="Henrissat B."/>
            <person name="Kuo A."/>
            <person name="Liang C."/>
            <person name="Lipzen A."/>
            <person name="Lutzoni F."/>
            <person name="Magnuson J."/>
            <person name="Mondo S."/>
            <person name="Nolan M."/>
            <person name="Ohm R."/>
            <person name="Pangilinan J."/>
            <person name="Park H.-J."/>
            <person name="Ramirez L."/>
            <person name="Alfaro M."/>
            <person name="Sun H."/>
            <person name="Tritt A."/>
            <person name="Yoshinaga Y."/>
            <person name="Zwiers L.-H."/>
            <person name="Turgeon B."/>
            <person name="Goodwin S."/>
            <person name="Spatafora J."/>
            <person name="Crous P."/>
            <person name="Grigoriev I."/>
        </authorList>
    </citation>
    <scope>NUCLEOTIDE SEQUENCE</scope>
    <source>
        <strain evidence="12">CBS 121167</strain>
    </source>
</reference>
<dbReference type="Gene3D" id="3.90.180.10">
    <property type="entry name" value="Medium-chain alcohol dehydrogenases, catalytic domain"/>
    <property type="match status" value="1"/>
</dbReference>
<dbReference type="InterPro" id="IPR032821">
    <property type="entry name" value="PKS_assoc"/>
</dbReference>
<evidence type="ECO:0000256" key="4">
    <source>
        <dbReference type="ARBA" id="ARBA00022857"/>
    </source>
</evidence>
<dbReference type="InterPro" id="IPR036291">
    <property type="entry name" value="NAD(P)-bd_dom_sf"/>
</dbReference>
<evidence type="ECO:0000256" key="8">
    <source>
        <dbReference type="PROSITE-ProRule" id="PRU01363"/>
    </source>
</evidence>
<dbReference type="InterPro" id="IPR009081">
    <property type="entry name" value="PP-bd_ACP"/>
</dbReference>
<dbReference type="SMART" id="SM00827">
    <property type="entry name" value="PKS_AT"/>
    <property type="match status" value="1"/>
</dbReference>
<evidence type="ECO:0000256" key="1">
    <source>
        <dbReference type="ARBA" id="ARBA00022450"/>
    </source>
</evidence>
<dbReference type="Gene3D" id="3.40.50.720">
    <property type="entry name" value="NAD(P)-binding Rossmann-like Domain"/>
    <property type="match status" value="2"/>
</dbReference>
<feature type="domain" description="Ketosynthase family 3 (KS3)" evidence="10">
    <location>
        <begin position="10"/>
        <end position="439"/>
    </location>
</feature>
<feature type="region of interest" description="N-terminal hotdog fold" evidence="8">
    <location>
        <begin position="939"/>
        <end position="1067"/>
    </location>
</feature>
<evidence type="ECO:0000259" key="11">
    <source>
        <dbReference type="PROSITE" id="PS52019"/>
    </source>
</evidence>
<protein>
    <submittedName>
        <fullName evidence="12">Uncharacterized protein</fullName>
    </submittedName>
</protein>
<proteinExistence type="predicted"/>
<keyword evidence="6" id="KW-0511">Multifunctional enzyme</keyword>
<dbReference type="InterPro" id="IPR036736">
    <property type="entry name" value="ACP-like_sf"/>
</dbReference>
<keyword evidence="13" id="KW-1185">Reference proteome</keyword>
<dbReference type="InterPro" id="IPR013968">
    <property type="entry name" value="PKS_KR"/>
</dbReference>
<dbReference type="InterPro" id="IPR042104">
    <property type="entry name" value="PKS_dehydratase_sf"/>
</dbReference>
<dbReference type="InterPro" id="IPR057326">
    <property type="entry name" value="KR_dom"/>
</dbReference>
<dbReference type="SUPFAM" id="SSF52151">
    <property type="entry name" value="FabD/lysophospholipase-like"/>
    <property type="match status" value="1"/>
</dbReference>
<dbReference type="SMART" id="SM00826">
    <property type="entry name" value="PKS_DH"/>
    <property type="match status" value="1"/>
</dbReference>
<dbReference type="InterPro" id="IPR011032">
    <property type="entry name" value="GroES-like_sf"/>
</dbReference>
<evidence type="ECO:0000256" key="7">
    <source>
        <dbReference type="ARBA" id="ARBA00023315"/>
    </source>
</evidence>
<dbReference type="SUPFAM" id="SSF47336">
    <property type="entry name" value="ACP-like"/>
    <property type="match status" value="1"/>
</dbReference>
<dbReference type="InterPro" id="IPR049552">
    <property type="entry name" value="PKS_DH_N"/>
</dbReference>
<dbReference type="InterPro" id="IPR020841">
    <property type="entry name" value="PKS_Beta-ketoAc_synthase_dom"/>
</dbReference>
<dbReference type="Gene3D" id="3.30.70.3290">
    <property type="match status" value="1"/>
</dbReference>
<evidence type="ECO:0000256" key="5">
    <source>
        <dbReference type="ARBA" id="ARBA00023002"/>
    </source>
</evidence>
<dbReference type="InterPro" id="IPR014030">
    <property type="entry name" value="Ketoacyl_synth_N"/>
</dbReference>
<feature type="domain" description="PKS/mFAS DH" evidence="11">
    <location>
        <begin position="939"/>
        <end position="1237"/>
    </location>
</feature>
<dbReference type="Pfam" id="PF08659">
    <property type="entry name" value="KR"/>
    <property type="match status" value="1"/>
</dbReference>
<keyword evidence="7" id="KW-0012">Acyltransferase</keyword>
<dbReference type="PROSITE" id="PS52019">
    <property type="entry name" value="PKS_MFAS_DH"/>
    <property type="match status" value="1"/>
</dbReference>
<evidence type="ECO:0000256" key="3">
    <source>
        <dbReference type="ARBA" id="ARBA00022679"/>
    </source>
</evidence>
<dbReference type="RefSeq" id="XP_033393459.1">
    <property type="nucleotide sequence ID" value="XM_033544412.1"/>
</dbReference>
<dbReference type="OrthoDB" id="329835at2759"/>
<keyword evidence="2" id="KW-0597">Phosphoprotein</keyword>
<evidence type="ECO:0000256" key="6">
    <source>
        <dbReference type="ARBA" id="ARBA00023268"/>
    </source>
</evidence>
<keyword evidence="1" id="KW-0596">Phosphopantetheine</keyword>
<evidence type="ECO:0000259" key="10">
    <source>
        <dbReference type="PROSITE" id="PS52004"/>
    </source>
</evidence>
<dbReference type="GeneID" id="54301908"/>
<evidence type="ECO:0000313" key="13">
    <source>
        <dbReference type="Proteomes" id="UP000799438"/>
    </source>
</evidence>
<dbReference type="SUPFAM" id="SSF53901">
    <property type="entry name" value="Thiolase-like"/>
    <property type="match status" value="1"/>
</dbReference>
<feature type="domain" description="Carrier" evidence="9">
    <location>
        <begin position="2261"/>
        <end position="2340"/>
    </location>
</feature>
<evidence type="ECO:0000313" key="12">
    <source>
        <dbReference type="EMBL" id="KAF2137744.1"/>
    </source>
</evidence>